<organism evidence="1 2">
    <name type="scientific">Flagellimonas zhangzhouensis</name>
    <dbReference type="NCBI Taxonomy" id="1073328"/>
    <lineage>
        <taxon>Bacteria</taxon>
        <taxon>Pseudomonadati</taxon>
        <taxon>Bacteroidota</taxon>
        <taxon>Flavobacteriia</taxon>
        <taxon>Flavobacteriales</taxon>
        <taxon>Flavobacteriaceae</taxon>
        <taxon>Flagellimonas</taxon>
    </lineage>
</organism>
<evidence type="ECO:0000313" key="2">
    <source>
        <dbReference type="Proteomes" id="UP000199592"/>
    </source>
</evidence>
<accession>A0A1H2V4Y3</accession>
<dbReference type="AlphaFoldDB" id="A0A1H2V4Y3"/>
<evidence type="ECO:0000313" key="1">
    <source>
        <dbReference type="EMBL" id="SDW63426.1"/>
    </source>
</evidence>
<dbReference type="PROSITE" id="PS51257">
    <property type="entry name" value="PROKAR_LIPOPROTEIN"/>
    <property type="match status" value="1"/>
</dbReference>
<dbReference type="STRING" id="1073328.SAMN05216294_0371"/>
<dbReference type="Proteomes" id="UP000199592">
    <property type="component" value="Unassembled WGS sequence"/>
</dbReference>
<name>A0A1H2V4Y3_9FLAO</name>
<reference evidence="2" key="1">
    <citation type="submission" date="2016-10" db="EMBL/GenBank/DDBJ databases">
        <authorList>
            <person name="Varghese N."/>
            <person name="Submissions S."/>
        </authorList>
    </citation>
    <scope>NUCLEOTIDE SEQUENCE [LARGE SCALE GENOMIC DNA]</scope>
    <source>
        <strain evidence="2">DSM 25030</strain>
    </source>
</reference>
<keyword evidence="2" id="KW-1185">Reference proteome</keyword>
<gene>
    <name evidence="1" type="ORF">SAMN04487892_1920</name>
</gene>
<dbReference type="OrthoDB" id="794403at2"/>
<proteinExistence type="predicted"/>
<sequence>MKHLLITSFFILLVFGCKTKEESKEVDPPIITEETIPDVHVPQSLDLGCYTYEANGNKIELEISQSNDSIVGQLNYAFKEKDANSGSFSGMLRDSILMGSYTFASEGIESSREVAFLWKDGQLYEGFGELDETGTKFKDKETIIYSSSMPLTKTDCD</sequence>
<protein>
    <submittedName>
        <fullName evidence="1">Uncharacterized protein</fullName>
    </submittedName>
</protein>
<dbReference type="EMBL" id="FNMY01000002">
    <property type="protein sequence ID" value="SDW63426.1"/>
    <property type="molecule type" value="Genomic_DNA"/>
</dbReference>
<dbReference type="RefSeq" id="WP_090292080.1">
    <property type="nucleotide sequence ID" value="NZ_FNKI01000001.1"/>
</dbReference>